<dbReference type="RefSeq" id="WP_115563734.1">
    <property type="nucleotide sequence ID" value="NZ_QRGR01000001.1"/>
</dbReference>
<accession>A0A3D8LII1</accession>
<proteinExistence type="predicted"/>
<comment type="caution">
    <text evidence="2">The sequence shown here is derived from an EMBL/GenBank/DDBJ whole genome shotgun (WGS) entry which is preliminary data.</text>
</comment>
<sequence length="596" mass="69396">MVKFLALSLLLVTFSACAQTATHVPYWNTNTQLIPWRLPLAPTIAALEYIDLDDDGDPDVLRGMVNDSIPLMWIDDDDDMEVGDVEGDTDSDCLLLDLNRDGHFAGPQDLSIDWNDEDGDGIADMQLVVRNGKAATRNFFDWEADYMYVMDFDKDKIMHYIDWNILNIQAWEKDGHSNFFTDYHGNSLFMKMHGSSYRIGDLRYNWENPFIFYDKDEDGLTEMAIRLVDTPLFRPKDNKDTTFHQVDKEIDILYSKKIDHVSFTFDLDNDNGPGNEFDFDISLNFRGPGFDYTDQKHSFSSLRGLPEANKFFYDSRWRKVDELYYPDQDNAWNLIFNRGQWSQCSFVFDEDDDCNRWERVEFYEPKDLFKIGKNKGGLDNNAQADAAGDRGEWDTDFSGKGQLYVGAFDGRIHLYGAEWGAWRIDQTAYSYQGFGGLYNRWRPERTQVEPKTFGTVKYTDTNNNGFIDLVEYDLDGDTLFEDRVSLLELGVDDRNEIIPTSQNNYEDFQALFSSVAENMWARANDAVSVAKKYKVDTSHYAFYMKPHSLHQKYDYGYWLNFYIYQDLRHVAKLKKDKSLLASIDRAYYSGKWKSLQ</sequence>
<protein>
    <recommendedName>
        <fullName evidence="4">VCBS repeat-containing protein</fullName>
    </recommendedName>
</protein>
<keyword evidence="3" id="KW-1185">Reference proteome</keyword>
<dbReference type="PROSITE" id="PS51257">
    <property type="entry name" value="PROKAR_LIPOPROTEIN"/>
    <property type="match status" value="1"/>
</dbReference>
<dbReference type="AlphaFoldDB" id="A0A3D8LII1"/>
<name>A0A3D8LII1_9BACT</name>
<dbReference type="Proteomes" id="UP000256708">
    <property type="component" value="Unassembled WGS sequence"/>
</dbReference>
<evidence type="ECO:0008006" key="4">
    <source>
        <dbReference type="Google" id="ProtNLM"/>
    </source>
</evidence>
<feature type="signal peptide" evidence="1">
    <location>
        <begin position="1"/>
        <end position="18"/>
    </location>
</feature>
<gene>
    <name evidence="2" type="ORF">DXT99_01535</name>
</gene>
<feature type="chain" id="PRO_5017534254" description="VCBS repeat-containing protein" evidence="1">
    <location>
        <begin position="19"/>
        <end position="596"/>
    </location>
</feature>
<keyword evidence="1" id="KW-0732">Signal</keyword>
<organism evidence="2 3">
    <name type="scientific">Pontibacter diazotrophicus</name>
    <dbReference type="NCBI Taxonomy" id="1400979"/>
    <lineage>
        <taxon>Bacteria</taxon>
        <taxon>Pseudomonadati</taxon>
        <taxon>Bacteroidota</taxon>
        <taxon>Cytophagia</taxon>
        <taxon>Cytophagales</taxon>
        <taxon>Hymenobacteraceae</taxon>
        <taxon>Pontibacter</taxon>
    </lineage>
</organism>
<evidence type="ECO:0000313" key="3">
    <source>
        <dbReference type="Proteomes" id="UP000256708"/>
    </source>
</evidence>
<evidence type="ECO:0000256" key="1">
    <source>
        <dbReference type="SAM" id="SignalP"/>
    </source>
</evidence>
<reference evidence="3" key="1">
    <citation type="submission" date="2018-08" db="EMBL/GenBank/DDBJ databases">
        <authorList>
            <person name="Liu Z.-W."/>
            <person name="Du Z.-J."/>
        </authorList>
    </citation>
    <scope>NUCLEOTIDE SEQUENCE [LARGE SCALE GENOMIC DNA]</scope>
    <source>
        <strain evidence="3">H4X</strain>
    </source>
</reference>
<evidence type="ECO:0000313" key="2">
    <source>
        <dbReference type="EMBL" id="RDV17215.1"/>
    </source>
</evidence>
<dbReference type="OrthoDB" id="9772435at2"/>
<dbReference type="EMBL" id="QRGR01000001">
    <property type="protein sequence ID" value="RDV17215.1"/>
    <property type="molecule type" value="Genomic_DNA"/>
</dbReference>